<gene>
    <name evidence="2" type="ordered locus">PCC8801_2608</name>
</gene>
<protein>
    <recommendedName>
        <fullName evidence="4">DUF642 domain-containing protein</fullName>
    </recommendedName>
</protein>
<feature type="signal peptide" evidence="1">
    <location>
        <begin position="1"/>
        <end position="24"/>
    </location>
</feature>
<dbReference type="STRING" id="41431.PCC8801_2608"/>
<dbReference type="Gene3D" id="2.60.120.260">
    <property type="entry name" value="Galactose-binding domain-like"/>
    <property type="match status" value="1"/>
</dbReference>
<dbReference type="HOGENOM" id="CLU_1822187_0_0_3"/>
<evidence type="ECO:0000313" key="2">
    <source>
        <dbReference type="EMBL" id="ACK66612.1"/>
    </source>
</evidence>
<reference evidence="3" key="1">
    <citation type="journal article" date="2011" name="MBio">
        <title>Novel metabolic attributes of the genus Cyanothece, comprising a group of unicellular nitrogen-fixing Cyanobacteria.</title>
        <authorList>
            <person name="Bandyopadhyay A."/>
            <person name="Elvitigala T."/>
            <person name="Welsh E."/>
            <person name="Stockel J."/>
            <person name="Liberton M."/>
            <person name="Min H."/>
            <person name="Sherman L.A."/>
            <person name="Pakrasi H.B."/>
        </authorList>
    </citation>
    <scope>NUCLEOTIDE SEQUENCE [LARGE SCALE GENOMIC DNA]</scope>
    <source>
        <strain evidence="3">PCC 8801</strain>
    </source>
</reference>
<dbReference type="RefSeq" id="WP_012595879.1">
    <property type="nucleotide sequence ID" value="NC_011726.1"/>
</dbReference>
<organism evidence="2 3">
    <name type="scientific">Rippkaea orientalis (strain PCC 8801 / RF-1)</name>
    <name type="common">Cyanothece sp. (strain PCC 8801)</name>
    <dbReference type="NCBI Taxonomy" id="41431"/>
    <lineage>
        <taxon>Bacteria</taxon>
        <taxon>Bacillati</taxon>
        <taxon>Cyanobacteriota</taxon>
        <taxon>Cyanophyceae</taxon>
        <taxon>Oscillatoriophycideae</taxon>
        <taxon>Chroococcales</taxon>
        <taxon>Aphanothecaceae</taxon>
        <taxon>Rippkaea</taxon>
        <taxon>Rippkaea orientalis</taxon>
    </lineage>
</organism>
<evidence type="ECO:0000256" key="1">
    <source>
        <dbReference type="SAM" id="SignalP"/>
    </source>
</evidence>
<dbReference type="Proteomes" id="UP000008204">
    <property type="component" value="Chromosome"/>
</dbReference>
<keyword evidence="1" id="KW-0732">Signal</keyword>
<feature type="chain" id="PRO_5002858362" description="DUF642 domain-containing protein" evidence="1">
    <location>
        <begin position="25"/>
        <end position="141"/>
    </location>
</feature>
<evidence type="ECO:0008006" key="4">
    <source>
        <dbReference type="Google" id="ProtNLM"/>
    </source>
</evidence>
<keyword evidence="3" id="KW-1185">Reference proteome</keyword>
<dbReference type="KEGG" id="cyp:PCC8801_2608"/>
<accession>B7K4V6</accession>
<dbReference type="OrthoDB" id="8772239at2"/>
<dbReference type="AlphaFoldDB" id="B7K4V6"/>
<sequence length="141" mass="14538">MSNQLIPVICGLLSCAIIAENAQAANLIINGGFETGTLSGWNTAGVVQATLVNPPCCNFGGIGSYIAGFNAGDLSPNGILSQSYNTIIGASYRLQFDYGTFSNASVSQSIFIELDGAAGISSVLNTSILLKVSIFPVKIVL</sequence>
<evidence type="ECO:0000313" key="3">
    <source>
        <dbReference type="Proteomes" id="UP000008204"/>
    </source>
</evidence>
<name>B7K4V6_RIPO1</name>
<dbReference type="EMBL" id="CP001287">
    <property type="protein sequence ID" value="ACK66612.1"/>
    <property type="molecule type" value="Genomic_DNA"/>
</dbReference>
<proteinExistence type="predicted"/>